<keyword evidence="3" id="KW-1185">Reference proteome</keyword>
<comment type="caution">
    <text evidence="2">The sequence shown here is derived from an EMBL/GenBank/DDBJ whole genome shotgun (WGS) entry which is preliminary data.</text>
</comment>
<protein>
    <submittedName>
        <fullName evidence="2">Uncharacterized protein</fullName>
    </submittedName>
</protein>
<evidence type="ECO:0000313" key="2">
    <source>
        <dbReference type="EMBL" id="RPF49759.1"/>
    </source>
</evidence>
<organism evidence="2 3">
    <name type="scientific">Thermodesulfitimonas autotrophica</name>
    <dbReference type="NCBI Taxonomy" id="1894989"/>
    <lineage>
        <taxon>Bacteria</taxon>
        <taxon>Bacillati</taxon>
        <taxon>Bacillota</taxon>
        <taxon>Clostridia</taxon>
        <taxon>Thermoanaerobacterales</taxon>
        <taxon>Thermoanaerobacteraceae</taxon>
        <taxon>Thermodesulfitimonas</taxon>
    </lineage>
</organism>
<dbReference type="Proteomes" id="UP000282654">
    <property type="component" value="Unassembled WGS sequence"/>
</dbReference>
<evidence type="ECO:0000256" key="1">
    <source>
        <dbReference type="SAM" id="MobiDB-lite"/>
    </source>
</evidence>
<gene>
    <name evidence="2" type="ORF">EDD75_0579</name>
</gene>
<dbReference type="AlphaFoldDB" id="A0A3N5AXK2"/>
<feature type="compositionally biased region" description="Basic and acidic residues" evidence="1">
    <location>
        <begin position="58"/>
        <end position="70"/>
    </location>
</feature>
<name>A0A3N5AXK2_9THEO</name>
<evidence type="ECO:0000313" key="3">
    <source>
        <dbReference type="Proteomes" id="UP000282654"/>
    </source>
</evidence>
<reference evidence="2 3" key="1">
    <citation type="submission" date="2018-11" db="EMBL/GenBank/DDBJ databases">
        <title>Genomic Encyclopedia of Type Strains, Phase IV (KMG-IV): sequencing the most valuable type-strain genomes for metagenomic binning, comparative biology and taxonomic classification.</title>
        <authorList>
            <person name="Goeker M."/>
        </authorList>
    </citation>
    <scope>NUCLEOTIDE SEQUENCE [LARGE SCALE GENOMIC DNA]</scope>
    <source>
        <strain evidence="2 3">DSM 102936</strain>
    </source>
</reference>
<dbReference type="EMBL" id="RKRE01000001">
    <property type="protein sequence ID" value="RPF49759.1"/>
    <property type="molecule type" value="Genomic_DNA"/>
</dbReference>
<feature type="region of interest" description="Disordered" evidence="1">
    <location>
        <begin position="45"/>
        <end position="70"/>
    </location>
</feature>
<sequence length="70" mass="7632">MFAKKCPHCNQWSYSAADIGDWYCPYCQHNLKDVPAVVPGAVEELERNKGGVGSGNRSGEEEKSSGGRET</sequence>
<accession>A0A3N5AXK2</accession>
<proteinExistence type="predicted"/>